<protein>
    <submittedName>
        <fullName evidence="1">YbbR-like protein</fullName>
    </submittedName>
</protein>
<dbReference type="KEGG" id="mcak:MCCS_05010"/>
<dbReference type="Pfam" id="PF07949">
    <property type="entry name" value="YbbR"/>
    <property type="match status" value="3"/>
</dbReference>
<organism evidence="1 2">
    <name type="scientific">Macrococcoides canis</name>
    <dbReference type="NCBI Taxonomy" id="1855823"/>
    <lineage>
        <taxon>Bacteria</taxon>
        <taxon>Bacillati</taxon>
        <taxon>Bacillota</taxon>
        <taxon>Bacilli</taxon>
        <taxon>Bacillales</taxon>
        <taxon>Staphylococcaceae</taxon>
        <taxon>Macrococcoides</taxon>
    </lineage>
</organism>
<keyword evidence="2" id="KW-1185">Reference proteome</keyword>
<dbReference type="Gene3D" id="2.170.120.30">
    <property type="match status" value="1"/>
</dbReference>
<dbReference type="AlphaFoldDB" id="A0A1W7A923"/>
<accession>A0A1W7A923</accession>
<dbReference type="Proteomes" id="UP000194154">
    <property type="component" value="Chromosome"/>
</dbReference>
<dbReference type="InterPro" id="IPR012505">
    <property type="entry name" value="YbbR"/>
</dbReference>
<dbReference type="InterPro" id="IPR053154">
    <property type="entry name" value="c-di-AMP_regulator"/>
</dbReference>
<evidence type="ECO:0000313" key="1">
    <source>
        <dbReference type="EMBL" id="ARQ06153.1"/>
    </source>
</evidence>
<sequence>MLENKWGLRLVAFLLALGIFLQVNNVFEVIGNDQFSQTQQTVITDVPVKTVYDDENLYLSGAPKTVNVKISGPQSIVKKTQSLMDFTVELDLSNSKVGDYKKSFKVTGISDKLKYEVIPKEANVSLSEKIKDTRKVEAEISSSRIASGYELVGQEVDPSQVTIIGGEDEINKIAYVKATLSESEKLTKSTTSQAEVNVFDASLNKLDVTVKPSKVKVNTKIVPTSKVVDIEAQQTGKLPSGLKLESLKLSEDKVELFGKRSVLDGIGSLTIDVDLSKITESTTIKQKLALPKDVTSSNPETIEIDIKVTKN</sequence>
<dbReference type="Gene3D" id="2.170.120.40">
    <property type="entry name" value="YbbR-like domain"/>
    <property type="match status" value="2"/>
</dbReference>
<proteinExistence type="predicted"/>
<dbReference type="GeneID" id="35294644"/>
<gene>
    <name evidence="1" type="ORF">MCCS_05010</name>
</gene>
<dbReference type="RefSeq" id="WP_086041839.1">
    <property type="nucleotide sequence ID" value="NZ_CBCRZA010000013.1"/>
</dbReference>
<dbReference type="EMBL" id="CP021059">
    <property type="protein sequence ID" value="ARQ06153.1"/>
    <property type="molecule type" value="Genomic_DNA"/>
</dbReference>
<name>A0A1W7A923_9STAP</name>
<dbReference type="OrthoDB" id="2987820at2"/>
<dbReference type="STRING" id="1855823.MCCS_05010"/>
<dbReference type="PANTHER" id="PTHR37804:SF1">
    <property type="entry name" value="CDAA REGULATORY PROTEIN CDAR"/>
    <property type="match status" value="1"/>
</dbReference>
<reference evidence="1 2" key="1">
    <citation type="journal article" date="2017" name="Int. J. Syst. Evol. Microbiol.">
        <title>Macrococcus canis sp. nov., a skin bacterium associated with infections in dogs.</title>
        <authorList>
            <person name="Gobeli Brawand S."/>
            <person name="Cotting K."/>
            <person name="Gomez-Sanz E."/>
            <person name="Collaud A."/>
            <person name="Thomann A."/>
            <person name="Brodard I."/>
            <person name="Rodriguez-Campos S."/>
            <person name="Strauss C."/>
            <person name="Perreten V."/>
        </authorList>
    </citation>
    <scope>NUCLEOTIDE SEQUENCE [LARGE SCALE GENOMIC DNA]</scope>
    <source>
        <strain evidence="1 2">KM45013</strain>
    </source>
</reference>
<evidence type="ECO:0000313" key="2">
    <source>
        <dbReference type="Proteomes" id="UP000194154"/>
    </source>
</evidence>
<dbReference type="PANTHER" id="PTHR37804">
    <property type="entry name" value="CDAA REGULATORY PROTEIN CDAR"/>
    <property type="match status" value="1"/>
</dbReference>